<protein>
    <recommendedName>
        <fullName evidence="2">GRAM domain-containing protein</fullName>
    </recommendedName>
</protein>
<dbReference type="InterPro" id="IPR037848">
    <property type="entry name" value="GEM-like"/>
</dbReference>
<accession>A0AAD3XP25</accession>
<dbReference type="PANTHER" id="PTHR31969">
    <property type="entry name" value="GEM-LIKE PROTEIN 2"/>
    <property type="match status" value="1"/>
</dbReference>
<reference evidence="3" key="1">
    <citation type="submission" date="2023-05" db="EMBL/GenBank/DDBJ databases">
        <title>Nepenthes gracilis genome sequencing.</title>
        <authorList>
            <person name="Fukushima K."/>
        </authorList>
    </citation>
    <scope>NUCLEOTIDE SEQUENCE</scope>
    <source>
        <strain evidence="3">SING2019-196</strain>
    </source>
</reference>
<evidence type="ECO:0000313" key="3">
    <source>
        <dbReference type="EMBL" id="GMH12072.1"/>
    </source>
</evidence>
<dbReference type="EMBL" id="BSYO01000011">
    <property type="protein sequence ID" value="GMH12072.1"/>
    <property type="molecule type" value="Genomic_DNA"/>
</dbReference>
<gene>
    <name evidence="3" type="ORF">Nepgr_013913</name>
</gene>
<dbReference type="Gene3D" id="2.30.29.30">
    <property type="entry name" value="Pleckstrin-homology domain (PH domain)/Phosphotyrosine-binding domain (PTB)"/>
    <property type="match status" value="1"/>
</dbReference>
<comment type="similarity">
    <text evidence="1">Belongs to the GEM family.</text>
</comment>
<comment type="caution">
    <text evidence="3">The sequence shown here is derived from an EMBL/GenBank/DDBJ whole genome shotgun (WGS) entry which is preliminary data.</text>
</comment>
<evidence type="ECO:0000259" key="2">
    <source>
        <dbReference type="SMART" id="SM00568"/>
    </source>
</evidence>
<dbReference type="InterPro" id="IPR011993">
    <property type="entry name" value="PH-like_dom_sf"/>
</dbReference>
<evidence type="ECO:0000313" key="4">
    <source>
        <dbReference type="Proteomes" id="UP001279734"/>
    </source>
</evidence>
<dbReference type="SMART" id="SM00568">
    <property type="entry name" value="GRAM"/>
    <property type="match status" value="1"/>
</dbReference>
<dbReference type="AlphaFoldDB" id="A0AAD3XP25"/>
<keyword evidence="4" id="KW-1185">Reference proteome</keyword>
<organism evidence="3 4">
    <name type="scientific">Nepenthes gracilis</name>
    <name type="common">Slender pitcher plant</name>
    <dbReference type="NCBI Taxonomy" id="150966"/>
    <lineage>
        <taxon>Eukaryota</taxon>
        <taxon>Viridiplantae</taxon>
        <taxon>Streptophyta</taxon>
        <taxon>Embryophyta</taxon>
        <taxon>Tracheophyta</taxon>
        <taxon>Spermatophyta</taxon>
        <taxon>Magnoliopsida</taxon>
        <taxon>eudicotyledons</taxon>
        <taxon>Gunneridae</taxon>
        <taxon>Pentapetalae</taxon>
        <taxon>Caryophyllales</taxon>
        <taxon>Nepenthaceae</taxon>
        <taxon>Nepenthes</taxon>
    </lineage>
</organism>
<feature type="domain" description="GRAM" evidence="2">
    <location>
        <begin position="97"/>
        <end position="183"/>
    </location>
</feature>
<dbReference type="InterPro" id="IPR004182">
    <property type="entry name" value="GRAM"/>
</dbReference>
<name>A0AAD3XP25_NEPGR</name>
<dbReference type="Pfam" id="PF02893">
    <property type="entry name" value="GRAM"/>
    <property type="match status" value="1"/>
</dbReference>
<dbReference type="Proteomes" id="UP001279734">
    <property type="component" value="Unassembled WGS sequence"/>
</dbReference>
<proteinExistence type="inferred from homology"/>
<sequence>MYNSAAPASNASAVAPSSAGFYPDPSNPYLQFSPAPSNRPVDPLTQLGRSIEGAAKIAETVIGNVYNHLRTGPSMVDVAAARLAQGTKVLAEGGCEKIFWQVFGALPAEKLKKAYVCYLSTSSGPVMGTLYVSTNRIAFFSDYPLMRQRTDYWYSPESGRQGEWVYQKLVVMVEDLIAVDATANRSNPSEKYIQILTRDGHEFWFMGFVSYDKALNSLQEAIQYTN</sequence>
<evidence type="ECO:0000256" key="1">
    <source>
        <dbReference type="ARBA" id="ARBA00009414"/>
    </source>
</evidence>